<protein>
    <submittedName>
        <fullName evidence="1">Uncharacterized protein</fullName>
    </submittedName>
</protein>
<dbReference type="Proteomes" id="UP000054995">
    <property type="component" value="Unassembled WGS sequence"/>
</dbReference>
<proteinExistence type="predicted"/>
<gene>
    <name evidence="1" type="ORF">T4D_9858</name>
</gene>
<keyword evidence="2" id="KW-1185">Reference proteome</keyword>
<evidence type="ECO:0000313" key="1">
    <source>
        <dbReference type="EMBL" id="KRY90248.1"/>
    </source>
</evidence>
<name>A0A0V1FW52_TRIPS</name>
<organism evidence="1 2">
    <name type="scientific">Trichinella pseudospiralis</name>
    <name type="common">Parasitic roundworm</name>
    <dbReference type="NCBI Taxonomy" id="6337"/>
    <lineage>
        <taxon>Eukaryota</taxon>
        <taxon>Metazoa</taxon>
        <taxon>Ecdysozoa</taxon>
        <taxon>Nematoda</taxon>
        <taxon>Enoplea</taxon>
        <taxon>Dorylaimia</taxon>
        <taxon>Trichinellida</taxon>
        <taxon>Trichinellidae</taxon>
        <taxon>Trichinella</taxon>
    </lineage>
</organism>
<comment type="caution">
    <text evidence="1">The sequence shown here is derived from an EMBL/GenBank/DDBJ whole genome shotgun (WGS) entry which is preliminary data.</text>
</comment>
<evidence type="ECO:0000313" key="2">
    <source>
        <dbReference type="Proteomes" id="UP000054995"/>
    </source>
</evidence>
<accession>A0A0V1FW52</accession>
<reference evidence="1 2" key="1">
    <citation type="submission" date="2015-01" db="EMBL/GenBank/DDBJ databases">
        <title>Evolution of Trichinella species and genotypes.</title>
        <authorList>
            <person name="Korhonen P.K."/>
            <person name="Edoardo P."/>
            <person name="Giuseppe L.R."/>
            <person name="Gasser R.B."/>
        </authorList>
    </citation>
    <scope>NUCLEOTIDE SEQUENCE [LARGE SCALE GENOMIC DNA]</scope>
    <source>
        <strain evidence="1">ISS470</strain>
    </source>
</reference>
<dbReference type="EMBL" id="JYDT01000023">
    <property type="protein sequence ID" value="KRY90248.1"/>
    <property type="molecule type" value="Genomic_DNA"/>
</dbReference>
<sequence length="65" mass="7364">MVSSSYSVKSFAIEISVALHASLHLIIWPSRLLLTPDRPNSDVHLIALLFWLPLSLLLVCPIWRL</sequence>